<dbReference type="SMART" id="SM00091">
    <property type="entry name" value="PAS"/>
    <property type="match status" value="1"/>
</dbReference>
<dbReference type="InterPro" id="IPR000014">
    <property type="entry name" value="PAS"/>
</dbReference>
<dbReference type="SMART" id="SM00448">
    <property type="entry name" value="REC"/>
    <property type="match status" value="1"/>
</dbReference>
<dbReference type="InterPro" id="IPR011006">
    <property type="entry name" value="CheY-like_superfamily"/>
</dbReference>
<evidence type="ECO:0000259" key="2">
    <source>
        <dbReference type="PROSITE" id="PS50110"/>
    </source>
</evidence>
<dbReference type="InterPro" id="IPR001789">
    <property type="entry name" value="Sig_transdc_resp-reg_receiver"/>
</dbReference>
<proteinExistence type="predicted"/>
<dbReference type="CDD" id="cd01948">
    <property type="entry name" value="EAL"/>
    <property type="match status" value="1"/>
</dbReference>
<dbReference type="PANTHER" id="PTHR44757">
    <property type="entry name" value="DIGUANYLATE CYCLASE DGCP"/>
    <property type="match status" value="1"/>
</dbReference>
<feature type="modified residue" description="4-aspartylphosphate" evidence="1">
    <location>
        <position position="54"/>
    </location>
</feature>
<dbReference type="InterPro" id="IPR000700">
    <property type="entry name" value="PAS-assoc_C"/>
</dbReference>
<dbReference type="SUPFAM" id="SSF55785">
    <property type="entry name" value="PYP-like sensor domain (PAS domain)"/>
    <property type="match status" value="1"/>
</dbReference>
<keyword evidence="8" id="KW-1185">Reference proteome</keyword>
<feature type="domain" description="Response regulatory" evidence="2">
    <location>
        <begin position="3"/>
        <end position="121"/>
    </location>
</feature>
<dbReference type="InterPro" id="IPR052155">
    <property type="entry name" value="Biofilm_reg_signaling"/>
</dbReference>
<name>A0A2U2N984_9GAMM</name>
<dbReference type="Pfam" id="PF08448">
    <property type="entry name" value="PAS_4"/>
    <property type="match status" value="1"/>
</dbReference>
<dbReference type="OrthoDB" id="1316910at2"/>
<evidence type="ECO:0000256" key="1">
    <source>
        <dbReference type="PROSITE-ProRule" id="PRU00169"/>
    </source>
</evidence>
<feature type="domain" description="EAL" evidence="5">
    <location>
        <begin position="455"/>
        <end position="701"/>
    </location>
</feature>
<dbReference type="EMBL" id="QFFI01000001">
    <property type="protein sequence ID" value="PWG65735.1"/>
    <property type="molecule type" value="Genomic_DNA"/>
</dbReference>
<evidence type="ECO:0000259" key="4">
    <source>
        <dbReference type="PROSITE" id="PS50113"/>
    </source>
</evidence>
<gene>
    <name evidence="7" type="ORF">DEM34_00225</name>
</gene>
<dbReference type="Pfam" id="PF00563">
    <property type="entry name" value="EAL"/>
    <property type="match status" value="1"/>
</dbReference>
<feature type="domain" description="PAS" evidence="3">
    <location>
        <begin position="155"/>
        <end position="224"/>
    </location>
</feature>
<evidence type="ECO:0000259" key="3">
    <source>
        <dbReference type="PROSITE" id="PS50112"/>
    </source>
</evidence>
<dbReference type="RefSeq" id="WP_109675049.1">
    <property type="nucleotide sequence ID" value="NZ_CP086615.1"/>
</dbReference>
<dbReference type="CDD" id="cd00130">
    <property type="entry name" value="PAS"/>
    <property type="match status" value="1"/>
</dbReference>
<dbReference type="Gene3D" id="3.30.450.20">
    <property type="entry name" value="PAS domain"/>
    <property type="match status" value="1"/>
</dbReference>
<dbReference type="SUPFAM" id="SSF52172">
    <property type="entry name" value="CheY-like"/>
    <property type="match status" value="1"/>
</dbReference>
<dbReference type="Gene3D" id="3.40.50.2300">
    <property type="match status" value="1"/>
</dbReference>
<dbReference type="NCBIfam" id="TIGR00254">
    <property type="entry name" value="GGDEF"/>
    <property type="match status" value="1"/>
</dbReference>
<dbReference type="Pfam" id="PF00072">
    <property type="entry name" value="Response_reg"/>
    <property type="match status" value="1"/>
</dbReference>
<dbReference type="SUPFAM" id="SSF55073">
    <property type="entry name" value="Nucleotide cyclase"/>
    <property type="match status" value="1"/>
</dbReference>
<dbReference type="GO" id="GO:0000160">
    <property type="term" value="P:phosphorelay signal transduction system"/>
    <property type="evidence" value="ECO:0007669"/>
    <property type="project" value="InterPro"/>
</dbReference>
<dbReference type="AlphaFoldDB" id="A0A2U2N984"/>
<evidence type="ECO:0000313" key="7">
    <source>
        <dbReference type="EMBL" id="PWG65735.1"/>
    </source>
</evidence>
<evidence type="ECO:0000259" key="5">
    <source>
        <dbReference type="PROSITE" id="PS50883"/>
    </source>
</evidence>
<dbReference type="Gene3D" id="3.20.20.450">
    <property type="entry name" value="EAL domain"/>
    <property type="match status" value="1"/>
</dbReference>
<comment type="caution">
    <text evidence="7">The sequence shown here is derived from an EMBL/GenBank/DDBJ whole genome shotgun (WGS) entry which is preliminary data.</text>
</comment>
<dbReference type="SMART" id="SM00052">
    <property type="entry name" value="EAL"/>
    <property type="match status" value="1"/>
</dbReference>
<protein>
    <submittedName>
        <fullName evidence="7">Diguanylate cyclase</fullName>
    </submittedName>
</protein>
<dbReference type="InterPro" id="IPR013656">
    <property type="entry name" value="PAS_4"/>
</dbReference>
<dbReference type="InterPro" id="IPR001633">
    <property type="entry name" value="EAL_dom"/>
</dbReference>
<dbReference type="PROSITE" id="PS50110">
    <property type="entry name" value="RESPONSE_REGULATORY"/>
    <property type="match status" value="1"/>
</dbReference>
<sequence>MLHVFVVDDQNTNRKLLAKLAGSLRPAVRVHEFASPLQALDAAATAAPDLVVTDYVMPEMTGAELVRALRAIPECIELPVIVVTAYGDREYRYDALAAGATDFLLSPVDHAEFKARAGNLLVLRRQQRIIRRRAALLEARLSSRTRLQEEELRHSEEKLRLVVNTVPAMVSAIDPQGRCVYINNRQGVFFGVDPEIAAGQPLDRVFDADYAQRHQALNATILQERSGIQDIEERLADTHGREHVFLTTKAPLYSVNDSISSIVTISVDITERKELESSLWNQAHYDALTGLPNRSLLHDRLTHALTRVHREHALLGVFYVDLDGFKDINDAYGHSVGDQVLRASAERLGQRVRAADTLARLGGDELVAVVEGMRSADEADTFASKLLDALRDPLPAAGLRFQLRASIGIALSYDGQESPESILSQADAALYDAKAQGGNQWAYYTPALTARAQRRIQLEGALRHALDQDLAQLGLAVQPIRTLEGDVLGHEALVRWEHPVDGWVPPHEFLAVAESTGLMSELGRLMLTAATQWAMREDAGRIAVNVSPEELAAQGFTATCLGILERTGLPPQRLELEITEGGLMRQDEATLHRLDSLRRRGVSIAIDDFGTGYSSLQYIKALPVDRLKIDRSFIAGLAGDADNRAIVAAALTVAQHFGLEVVAEGVESAADAEALAQIGVREMQGFHCGRPTLVARFSELL</sequence>
<evidence type="ECO:0000313" key="8">
    <source>
        <dbReference type="Proteomes" id="UP000245474"/>
    </source>
</evidence>
<dbReference type="InterPro" id="IPR029787">
    <property type="entry name" value="Nucleotide_cyclase"/>
</dbReference>
<dbReference type="SUPFAM" id="SSF141868">
    <property type="entry name" value="EAL domain-like"/>
    <property type="match status" value="1"/>
</dbReference>
<dbReference type="InterPro" id="IPR035965">
    <property type="entry name" value="PAS-like_dom_sf"/>
</dbReference>
<dbReference type="Pfam" id="PF00990">
    <property type="entry name" value="GGDEF"/>
    <property type="match status" value="1"/>
</dbReference>
<reference evidence="7 8" key="1">
    <citation type="submission" date="2018-05" db="EMBL/GenBank/DDBJ databases">
        <title>Spiribacter halobius sp. nov., a moderately halophilic bacterium isolated from marine solar saltern.</title>
        <authorList>
            <person name="Zheng W.-S."/>
            <person name="Lu D.-C."/>
            <person name="Du Z.-J."/>
        </authorList>
    </citation>
    <scope>NUCLEOTIDE SEQUENCE [LARGE SCALE GENOMIC DNA]</scope>
    <source>
        <strain evidence="7 8">E85</strain>
    </source>
</reference>
<evidence type="ECO:0000259" key="6">
    <source>
        <dbReference type="PROSITE" id="PS50887"/>
    </source>
</evidence>
<dbReference type="CDD" id="cd01949">
    <property type="entry name" value="GGDEF"/>
    <property type="match status" value="1"/>
</dbReference>
<keyword evidence="1" id="KW-0597">Phosphoprotein</keyword>
<dbReference type="InterPro" id="IPR035919">
    <property type="entry name" value="EAL_sf"/>
</dbReference>
<dbReference type="Proteomes" id="UP000245474">
    <property type="component" value="Unassembled WGS sequence"/>
</dbReference>
<feature type="domain" description="GGDEF" evidence="6">
    <location>
        <begin position="313"/>
        <end position="446"/>
    </location>
</feature>
<dbReference type="SMART" id="SM00267">
    <property type="entry name" value="GGDEF"/>
    <property type="match status" value="1"/>
</dbReference>
<dbReference type="PROSITE" id="PS50883">
    <property type="entry name" value="EAL"/>
    <property type="match status" value="1"/>
</dbReference>
<dbReference type="PANTHER" id="PTHR44757:SF2">
    <property type="entry name" value="BIOFILM ARCHITECTURE MAINTENANCE PROTEIN MBAA"/>
    <property type="match status" value="1"/>
</dbReference>
<dbReference type="InterPro" id="IPR000160">
    <property type="entry name" value="GGDEF_dom"/>
</dbReference>
<dbReference type="InterPro" id="IPR043128">
    <property type="entry name" value="Rev_trsase/Diguanyl_cyclase"/>
</dbReference>
<dbReference type="PROSITE" id="PS50112">
    <property type="entry name" value="PAS"/>
    <property type="match status" value="1"/>
</dbReference>
<dbReference type="PROSITE" id="PS50887">
    <property type="entry name" value="GGDEF"/>
    <property type="match status" value="1"/>
</dbReference>
<organism evidence="7 8">
    <name type="scientific">Sediminicurvatus halobius</name>
    <dbReference type="NCBI Taxonomy" id="2182432"/>
    <lineage>
        <taxon>Bacteria</taxon>
        <taxon>Pseudomonadati</taxon>
        <taxon>Pseudomonadota</taxon>
        <taxon>Gammaproteobacteria</taxon>
        <taxon>Chromatiales</taxon>
        <taxon>Ectothiorhodospiraceae</taxon>
        <taxon>Sediminicurvatus</taxon>
    </lineage>
</organism>
<dbReference type="NCBIfam" id="TIGR00229">
    <property type="entry name" value="sensory_box"/>
    <property type="match status" value="1"/>
</dbReference>
<feature type="domain" description="PAC" evidence="4">
    <location>
        <begin position="229"/>
        <end position="281"/>
    </location>
</feature>
<accession>A0A2U2N984</accession>
<dbReference type="Gene3D" id="3.30.70.270">
    <property type="match status" value="1"/>
</dbReference>
<dbReference type="PROSITE" id="PS50113">
    <property type="entry name" value="PAC"/>
    <property type="match status" value="1"/>
</dbReference>